<evidence type="ECO:0008006" key="4">
    <source>
        <dbReference type="Google" id="ProtNLM"/>
    </source>
</evidence>
<comment type="caution">
    <text evidence="2">The sequence shown here is derived from an EMBL/GenBank/DDBJ whole genome shotgun (WGS) entry which is preliminary data.</text>
</comment>
<gene>
    <name evidence="2" type="ORF">NG653_10870</name>
</gene>
<keyword evidence="1" id="KW-0812">Transmembrane</keyword>
<feature type="transmembrane region" description="Helical" evidence="1">
    <location>
        <begin position="90"/>
        <end position="113"/>
    </location>
</feature>
<accession>A0ABT1AZC2</accession>
<protein>
    <recommendedName>
        <fullName evidence="4">Cardiolipin synthase N-terminal domain-containing protein</fullName>
    </recommendedName>
</protein>
<keyword evidence="1" id="KW-0472">Membrane</keyword>
<keyword evidence="1" id="KW-1133">Transmembrane helix</keyword>
<feature type="transmembrane region" description="Helical" evidence="1">
    <location>
        <begin position="12"/>
        <end position="37"/>
    </location>
</feature>
<sequence>MLKSKFWQGFFALSPLVCMLLLLVGYGIVIFSIFSHLPELERPGGDPPMAIFGGLGVFLLLVFLMVAVSLASLVFYIVHAANNPNLKENNLLLIWILLFIFASGIAQLIYWIIEILNKPENSR</sequence>
<feature type="transmembrane region" description="Helical" evidence="1">
    <location>
        <begin position="49"/>
        <end position="78"/>
    </location>
</feature>
<evidence type="ECO:0000313" key="3">
    <source>
        <dbReference type="Proteomes" id="UP001206312"/>
    </source>
</evidence>
<dbReference type="EMBL" id="JAMXIB010000008">
    <property type="protein sequence ID" value="MCO5725361.1"/>
    <property type="molecule type" value="Genomic_DNA"/>
</dbReference>
<reference evidence="2 3" key="1">
    <citation type="submission" date="2022-06" db="EMBL/GenBank/DDBJ databases">
        <authorList>
            <person name="Xuan X."/>
        </authorList>
    </citation>
    <scope>NUCLEOTIDE SEQUENCE [LARGE SCALE GENOMIC DNA]</scope>
    <source>
        <strain evidence="2 3">2V75</strain>
    </source>
</reference>
<keyword evidence="3" id="KW-1185">Reference proteome</keyword>
<dbReference type="RefSeq" id="WP_252741729.1">
    <property type="nucleotide sequence ID" value="NZ_JAMXIB010000008.1"/>
</dbReference>
<evidence type="ECO:0000313" key="2">
    <source>
        <dbReference type="EMBL" id="MCO5725361.1"/>
    </source>
</evidence>
<dbReference type="Proteomes" id="UP001206312">
    <property type="component" value="Unassembled WGS sequence"/>
</dbReference>
<organism evidence="2 3">
    <name type="scientific">Robiginitalea marina</name>
    <dbReference type="NCBI Taxonomy" id="2954105"/>
    <lineage>
        <taxon>Bacteria</taxon>
        <taxon>Pseudomonadati</taxon>
        <taxon>Bacteroidota</taxon>
        <taxon>Flavobacteriia</taxon>
        <taxon>Flavobacteriales</taxon>
        <taxon>Flavobacteriaceae</taxon>
        <taxon>Robiginitalea</taxon>
    </lineage>
</organism>
<name>A0ABT1AZC2_9FLAO</name>
<proteinExistence type="predicted"/>
<evidence type="ECO:0000256" key="1">
    <source>
        <dbReference type="SAM" id="Phobius"/>
    </source>
</evidence>